<feature type="compositionally biased region" description="Acidic residues" evidence="1">
    <location>
        <begin position="230"/>
        <end position="288"/>
    </location>
</feature>
<feature type="compositionally biased region" description="Acidic residues" evidence="1">
    <location>
        <begin position="205"/>
        <end position="217"/>
    </location>
</feature>
<evidence type="ECO:0000313" key="3">
    <source>
        <dbReference type="EMBL" id="PYZ93630.1"/>
    </source>
</evidence>
<feature type="region of interest" description="Disordered" evidence="1">
    <location>
        <begin position="197"/>
        <end position="288"/>
    </location>
</feature>
<accession>A0A323TGN2</accession>
<keyword evidence="2" id="KW-1133">Transmembrane helix</keyword>
<proteinExistence type="predicted"/>
<protein>
    <recommendedName>
        <fullName evidence="5">Fimbrial assembly protein</fullName>
    </recommendedName>
</protein>
<dbReference type="AlphaFoldDB" id="A0A323TGN2"/>
<organism evidence="3 4">
    <name type="scientific">Salipaludibacillus keqinensis</name>
    <dbReference type="NCBI Taxonomy" id="2045207"/>
    <lineage>
        <taxon>Bacteria</taxon>
        <taxon>Bacillati</taxon>
        <taxon>Bacillota</taxon>
        <taxon>Bacilli</taxon>
        <taxon>Bacillales</taxon>
        <taxon>Bacillaceae</taxon>
    </lineage>
</organism>
<feature type="transmembrane region" description="Helical" evidence="2">
    <location>
        <begin position="17"/>
        <end position="38"/>
    </location>
</feature>
<evidence type="ECO:0000313" key="4">
    <source>
        <dbReference type="Proteomes" id="UP000248214"/>
    </source>
</evidence>
<reference evidence="3 4" key="1">
    <citation type="submission" date="2017-10" db="EMBL/GenBank/DDBJ databases">
        <title>Bacillus sp. nov., a halophilic bacterium isolated from a Keqin Lake.</title>
        <authorList>
            <person name="Wang H."/>
        </authorList>
    </citation>
    <scope>NUCLEOTIDE SEQUENCE [LARGE SCALE GENOMIC DNA]</scope>
    <source>
        <strain evidence="3 4">KQ-12</strain>
    </source>
</reference>
<evidence type="ECO:0008006" key="5">
    <source>
        <dbReference type="Google" id="ProtNLM"/>
    </source>
</evidence>
<keyword evidence="2" id="KW-0472">Membrane</keyword>
<dbReference type="OrthoDB" id="2971140at2"/>
<dbReference type="Proteomes" id="UP000248214">
    <property type="component" value="Unassembled WGS sequence"/>
</dbReference>
<gene>
    <name evidence="3" type="ORF">CR194_10755</name>
</gene>
<keyword evidence="2" id="KW-0812">Transmembrane</keyword>
<evidence type="ECO:0000256" key="2">
    <source>
        <dbReference type="SAM" id="Phobius"/>
    </source>
</evidence>
<dbReference type="RefSeq" id="WP_110609662.1">
    <property type="nucleotide sequence ID" value="NZ_PDOD01000002.1"/>
</dbReference>
<comment type="caution">
    <text evidence="3">The sequence shown here is derived from an EMBL/GenBank/DDBJ whole genome shotgun (WGS) entry which is preliminary data.</text>
</comment>
<keyword evidence="4" id="KW-1185">Reference proteome</keyword>
<dbReference type="EMBL" id="PDOD01000002">
    <property type="protein sequence ID" value="PYZ93630.1"/>
    <property type="molecule type" value="Genomic_DNA"/>
</dbReference>
<name>A0A323TGN2_9BACI</name>
<sequence length="288" mass="33962">MNVEINLLPKKPVKKRMLFYVFSGLLILFLLAFIYAYLQKQNLEREQDHLVQELETVQLLQEAERNQELETGSDEERLDRTVELLTSQNKSTPRLLSTFVAQLPERGFFTWFQYEEPGTVNLDVQFESQREAASYLHALNEHYIVDEAMITDLTTEELDENEDTVTMTELPRYHASYTISVNMPVYTNVERWDELEAENEQVREEEIEDELEEEMQQESEGGFQPSQDNQDNEDVFEDDSEQEIQEGVDNDDLDNFDDDQEGMDPFDNDVEEEQEDMFEDDEIEEEES</sequence>
<evidence type="ECO:0000256" key="1">
    <source>
        <dbReference type="SAM" id="MobiDB-lite"/>
    </source>
</evidence>